<dbReference type="PROSITE" id="PS50822">
    <property type="entry name" value="PIWI"/>
    <property type="match status" value="1"/>
</dbReference>
<dbReference type="GO" id="GO:0016891">
    <property type="term" value="F:RNA endonuclease activity producing 5'-phosphomonoesters, hydrolytic mechanism"/>
    <property type="evidence" value="ECO:0007669"/>
    <property type="project" value="UniProtKB-ARBA"/>
</dbReference>
<evidence type="ECO:0000256" key="9">
    <source>
        <dbReference type="ARBA" id="ARBA00038291"/>
    </source>
</evidence>
<dbReference type="InterPro" id="IPR003100">
    <property type="entry name" value="PAZ_dom"/>
</dbReference>
<keyword evidence="5" id="KW-0221">Differentiation</keyword>
<evidence type="ECO:0000256" key="2">
    <source>
        <dbReference type="ARBA" id="ARBA00004556"/>
    </source>
</evidence>
<dbReference type="InterPro" id="IPR036397">
    <property type="entry name" value="RNaseH_sf"/>
</dbReference>
<dbReference type="EMBL" id="OU895877">
    <property type="protein sequence ID" value="CAG9799023.1"/>
    <property type="molecule type" value="Genomic_DNA"/>
</dbReference>
<keyword evidence="7" id="KW-0896">Oogenesis</keyword>
<dbReference type="SUPFAM" id="SSF101690">
    <property type="entry name" value="PAZ domain"/>
    <property type="match status" value="1"/>
</dbReference>
<keyword evidence="3" id="KW-0217">Developmental protein</keyword>
<evidence type="ECO:0000256" key="10">
    <source>
        <dbReference type="SAM" id="MobiDB-lite"/>
    </source>
</evidence>
<evidence type="ECO:0000313" key="13">
    <source>
        <dbReference type="EMBL" id="CAG9799023.1"/>
    </source>
</evidence>
<comment type="similarity">
    <text evidence="9">Belongs to the argonaute family. Piwi subfamily.</text>
</comment>
<dbReference type="Gene3D" id="2.170.260.10">
    <property type="entry name" value="paz domain"/>
    <property type="match status" value="1"/>
</dbReference>
<dbReference type="FunFam" id="3.30.420.10:FF:000014">
    <property type="entry name" value="Piwi-like RNA-mediated gene silencing 1"/>
    <property type="match status" value="1"/>
</dbReference>
<comment type="subcellular location">
    <subcellularLocation>
        <location evidence="1">Cytoplasm</location>
        <location evidence="1">Cytoplasmic ribonucleoprotein granule</location>
    </subcellularLocation>
    <subcellularLocation>
        <location evidence="2">Cytoplasm</location>
        <location evidence="2">Perinuclear region</location>
    </subcellularLocation>
</comment>
<reference evidence="14" key="1">
    <citation type="submission" date="2022-01" db="EMBL/GenBank/DDBJ databases">
        <authorList>
            <person name="King R."/>
        </authorList>
    </citation>
    <scope>NUCLEOTIDE SEQUENCE</scope>
</reference>
<evidence type="ECO:0008006" key="16">
    <source>
        <dbReference type="Google" id="ProtNLM"/>
    </source>
</evidence>
<keyword evidence="6" id="KW-0694">RNA-binding</keyword>
<dbReference type="SUPFAM" id="SSF53098">
    <property type="entry name" value="Ribonuclease H-like"/>
    <property type="match status" value="1"/>
</dbReference>
<dbReference type="EMBL" id="OU895877">
    <property type="protein sequence ID" value="CAG9799024.1"/>
    <property type="molecule type" value="Genomic_DNA"/>
</dbReference>
<dbReference type="GO" id="GO:0141009">
    <property type="term" value="P:transposable element silencing by piRNA-mediated mRNA destabilization"/>
    <property type="evidence" value="ECO:0007669"/>
    <property type="project" value="UniProtKB-ARBA"/>
</dbReference>
<evidence type="ECO:0000256" key="8">
    <source>
        <dbReference type="ARBA" id="ARBA00023158"/>
    </source>
</evidence>
<feature type="domain" description="PAZ" evidence="11">
    <location>
        <begin position="269"/>
        <end position="379"/>
    </location>
</feature>
<evidence type="ECO:0000313" key="15">
    <source>
        <dbReference type="Proteomes" id="UP001153620"/>
    </source>
</evidence>
<dbReference type="GO" id="GO:0048477">
    <property type="term" value="P:oogenesis"/>
    <property type="evidence" value="ECO:0007669"/>
    <property type="project" value="UniProtKB-KW"/>
</dbReference>
<dbReference type="CDD" id="cd02845">
    <property type="entry name" value="PAZ_piwi_like"/>
    <property type="match status" value="1"/>
</dbReference>
<dbReference type="GO" id="GO:0003723">
    <property type="term" value="F:RNA binding"/>
    <property type="evidence" value="ECO:0007669"/>
    <property type="project" value="UniProtKB-KW"/>
</dbReference>
<feature type="compositionally biased region" description="Low complexity" evidence="10">
    <location>
        <begin position="38"/>
        <end position="48"/>
    </location>
</feature>
<dbReference type="CDD" id="cd04658">
    <property type="entry name" value="Piwi_piwi-like_Euk"/>
    <property type="match status" value="1"/>
</dbReference>
<dbReference type="OrthoDB" id="445936at2759"/>
<keyword evidence="4" id="KW-0963">Cytoplasm</keyword>
<dbReference type="InterPro" id="IPR036085">
    <property type="entry name" value="PAZ_dom_sf"/>
</dbReference>
<dbReference type="PANTHER" id="PTHR22891">
    <property type="entry name" value="EUKARYOTIC TRANSLATION INITIATION FACTOR 2C"/>
    <property type="match status" value="1"/>
</dbReference>
<dbReference type="Gene3D" id="3.40.50.2300">
    <property type="match status" value="1"/>
</dbReference>
<feature type="compositionally biased region" description="Basic and acidic residues" evidence="10">
    <location>
        <begin position="54"/>
        <end position="71"/>
    </location>
</feature>
<evidence type="ECO:0000313" key="14">
    <source>
        <dbReference type="EMBL" id="CAG9799024.1"/>
    </source>
</evidence>
<reference evidence="14" key="2">
    <citation type="submission" date="2022-10" db="EMBL/GenBank/DDBJ databases">
        <authorList>
            <consortium name="ENA_rothamsted_submissions"/>
            <consortium name="culmorum"/>
            <person name="King R."/>
        </authorList>
    </citation>
    <scope>NUCLEOTIDE SEQUENCE</scope>
</reference>
<dbReference type="GO" id="GO:0043186">
    <property type="term" value="C:P granule"/>
    <property type="evidence" value="ECO:0007669"/>
    <property type="project" value="UniProtKB-ARBA"/>
</dbReference>
<proteinExistence type="inferred from homology"/>
<feature type="domain" description="Piwi" evidence="12">
    <location>
        <begin position="543"/>
        <end position="841"/>
    </location>
</feature>
<evidence type="ECO:0000256" key="3">
    <source>
        <dbReference type="ARBA" id="ARBA00022473"/>
    </source>
</evidence>
<sequence length="855" mass="98653">MSKPLPKKLKGDFENNSSELSNPQEEPLTIGRGRGRGESSTDSSSTSGSRRKIKETESEKSSIPSELRKDGREQWLASNKPIYTTRPEHITCKKTDGGQNENELYANYFRIGIPQNFEFAQYRVDFSPDIDMIKLRRYLVAKCSNKIRGYVYDGGNLVYLTRRLPQDSIVIPITTEQQNQYDVKFKFTNVTIKSTDSTAMMVLNCILRNAMRGLNLKLIQRNLYDEPAKILINEYRLELWPGYETSIRQHERDILVCCEISHKVMRFDTVYSILQSKEHDRVPEIRTAFSKEIIGTVVLTRYNNRTYRIDDVRFDLNPKSTFKAGDKEISFIEYYKTRYNLIINDPKQPLLVSNPKARDIRDGRNEPVLLIPELCFTTGLTDSMRSDFNVMKRLGEYTRMDPTKRVERLEEFSRRMNQTEGCFQKLESFGVNLDRQLLRVSGRILKQEQILFGQGRSNQNDFKADWTQGIRNPMYTNVALQRWGIIYPSRSERDFNEFMKIFEEVARGQNFEMGAPKYSVINDDRPRTYADALESFCARDPKFVMVILPNNNAERYKIVKTITYVNRGIPSQVIVQRTIQPKKGSMAGVKSIATKILIQINAKLGGVPWMINIPLSGLMTIGFDVSHDTNDKSKSYGAFVASMDLKLKVSFFSTVSEHRNGEECSNNIGVHMQKALMAWREENGSFPERILFYRDGVGDGQIQYVHEIEVRKIKDVLRGCYGDKFPKFAFVVVSKRINTRIFNKTGGRRYENPVSGTVVDDDVTLPERYDFFLISQSVRQGTVSPTSYNIIDDSFGLPPERMQMLTYKMCHLYYNWSGTTRVPAVVQYAHKLSVLVGQFLHITPNLNLDKSLYYL</sequence>
<evidence type="ECO:0000256" key="6">
    <source>
        <dbReference type="ARBA" id="ARBA00022884"/>
    </source>
</evidence>
<gene>
    <name evidence="13" type="ORF">CHIRRI_LOCUS1998</name>
    <name evidence="14" type="ORF">CHIRRI_LOCUS1999</name>
</gene>
<evidence type="ECO:0000256" key="5">
    <source>
        <dbReference type="ARBA" id="ARBA00022782"/>
    </source>
</evidence>
<evidence type="ECO:0000259" key="11">
    <source>
        <dbReference type="PROSITE" id="PS50821"/>
    </source>
</evidence>
<evidence type="ECO:0000256" key="4">
    <source>
        <dbReference type="ARBA" id="ARBA00022490"/>
    </source>
</evidence>
<protein>
    <recommendedName>
        <fullName evidence="16">Piwi</fullName>
    </recommendedName>
</protein>
<name>A0A9N9WNP3_9DIPT</name>
<dbReference type="GO" id="GO:0140965">
    <property type="term" value="P:secondary piRNA processing"/>
    <property type="evidence" value="ECO:0007669"/>
    <property type="project" value="UniProtKB-ARBA"/>
</dbReference>
<dbReference type="Gene3D" id="3.30.420.10">
    <property type="entry name" value="Ribonuclease H-like superfamily/Ribonuclease H"/>
    <property type="match status" value="1"/>
</dbReference>
<organism evidence="14 15">
    <name type="scientific">Chironomus riparius</name>
    <dbReference type="NCBI Taxonomy" id="315576"/>
    <lineage>
        <taxon>Eukaryota</taxon>
        <taxon>Metazoa</taxon>
        <taxon>Ecdysozoa</taxon>
        <taxon>Arthropoda</taxon>
        <taxon>Hexapoda</taxon>
        <taxon>Insecta</taxon>
        <taxon>Pterygota</taxon>
        <taxon>Neoptera</taxon>
        <taxon>Endopterygota</taxon>
        <taxon>Diptera</taxon>
        <taxon>Nematocera</taxon>
        <taxon>Chironomoidea</taxon>
        <taxon>Chironomidae</taxon>
        <taxon>Chironominae</taxon>
        <taxon>Chironomus</taxon>
    </lineage>
</organism>
<evidence type="ECO:0000256" key="7">
    <source>
        <dbReference type="ARBA" id="ARBA00022943"/>
    </source>
</evidence>
<feature type="region of interest" description="Disordered" evidence="10">
    <location>
        <begin position="1"/>
        <end position="71"/>
    </location>
</feature>
<keyword evidence="8" id="KW-0943">RNA-mediated gene silencing</keyword>
<dbReference type="FunFam" id="2.170.260.10:FF:000003">
    <property type="entry name" value="Piwi-like RNA-mediated gene silencing 2"/>
    <property type="match status" value="1"/>
</dbReference>
<dbReference type="Proteomes" id="UP001153620">
    <property type="component" value="Chromosome 1"/>
</dbReference>
<keyword evidence="15" id="KW-1185">Reference proteome</keyword>
<dbReference type="PROSITE" id="PS50821">
    <property type="entry name" value="PAZ"/>
    <property type="match status" value="1"/>
</dbReference>
<dbReference type="SMART" id="SM00949">
    <property type="entry name" value="PAZ"/>
    <property type="match status" value="1"/>
</dbReference>
<dbReference type="Pfam" id="PF02171">
    <property type="entry name" value="Piwi"/>
    <property type="match status" value="1"/>
</dbReference>
<feature type="compositionally biased region" description="Polar residues" evidence="10">
    <location>
        <begin position="14"/>
        <end position="24"/>
    </location>
</feature>
<dbReference type="SMART" id="SM00950">
    <property type="entry name" value="Piwi"/>
    <property type="match status" value="1"/>
</dbReference>
<dbReference type="Pfam" id="PF02170">
    <property type="entry name" value="PAZ"/>
    <property type="match status" value="1"/>
</dbReference>
<dbReference type="Pfam" id="PF23278">
    <property type="entry name" value="Piwi_N"/>
    <property type="match status" value="1"/>
</dbReference>
<dbReference type="GO" id="GO:0048471">
    <property type="term" value="C:perinuclear region of cytoplasm"/>
    <property type="evidence" value="ECO:0007669"/>
    <property type="project" value="UniProtKB-SubCell"/>
</dbReference>
<dbReference type="InterPro" id="IPR003165">
    <property type="entry name" value="Piwi"/>
</dbReference>
<dbReference type="InterPro" id="IPR012337">
    <property type="entry name" value="RNaseH-like_sf"/>
</dbReference>
<accession>A0A9N9WNP3</accession>
<evidence type="ECO:0000259" key="12">
    <source>
        <dbReference type="PROSITE" id="PS50822"/>
    </source>
</evidence>
<dbReference type="AlphaFoldDB" id="A0A9N9WNP3"/>
<evidence type="ECO:0000256" key="1">
    <source>
        <dbReference type="ARBA" id="ARBA00004331"/>
    </source>
</evidence>